<dbReference type="GO" id="GO:0008199">
    <property type="term" value="F:ferric iron binding"/>
    <property type="evidence" value="ECO:0007669"/>
    <property type="project" value="InterPro"/>
</dbReference>
<proteinExistence type="inferred from homology"/>
<feature type="binding site" evidence="6">
    <location>
        <position position="54"/>
    </location>
    <ligand>
        <name>Fe cation</name>
        <dbReference type="ChEBI" id="CHEBI:24875"/>
        <label>1</label>
    </ligand>
</feature>
<comment type="function">
    <text evidence="7">Iron-storage protein.</text>
</comment>
<dbReference type="InterPro" id="IPR012347">
    <property type="entry name" value="Ferritin-like"/>
</dbReference>
<comment type="caution">
    <text evidence="9">The sequence shown here is derived from an EMBL/GenBank/DDBJ whole genome shotgun (WGS) entry which is preliminary data.</text>
</comment>
<evidence type="ECO:0000313" key="9">
    <source>
        <dbReference type="EMBL" id="GAT35170.1"/>
    </source>
</evidence>
<dbReference type="InParanoid" id="A0A146GCX0"/>
<evidence type="ECO:0000256" key="6">
    <source>
        <dbReference type="PIRSR" id="PIRSR601519-1"/>
    </source>
</evidence>
<dbReference type="GO" id="GO:0006826">
    <property type="term" value="P:iron ion transport"/>
    <property type="evidence" value="ECO:0007669"/>
    <property type="project" value="InterPro"/>
</dbReference>
<dbReference type="InterPro" id="IPR001519">
    <property type="entry name" value="Ferritin"/>
</dbReference>
<accession>A0A146GCX0</accession>
<keyword evidence="4" id="KW-0560">Oxidoreductase</keyword>
<comment type="catalytic activity">
    <reaction evidence="7">
        <text>4 Fe(2+) + O2 + 6 H2O = 4 iron(III) oxide-hydroxide + 12 H(+)</text>
        <dbReference type="Rhea" id="RHEA:11972"/>
        <dbReference type="ChEBI" id="CHEBI:15377"/>
        <dbReference type="ChEBI" id="CHEBI:15378"/>
        <dbReference type="ChEBI" id="CHEBI:15379"/>
        <dbReference type="ChEBI" id="CHEBI:29033"/>
        <dbReference type="ChEBI" id="CHEBI:78619"/>
        <dbReference type="EC" id="1.16.3.2"/>
    </reaction>
</comment>
<dbReference type="PANTHER" id="PTHR11431">
    <property type="entry name" value="FERRITIN"/>
    <property type="match status" value="1"/>
</dbReference>
<keyword evidence="2 7" id="KW-0409">Iron storage</keyword>
<feature type="domain" description="Ferritin-like diiron" evidence="8">
    <location>
        <begin position="1"/>
        <end position="146"/>
    </location>
</feature>
<dbReference type="SUPFAM" id="SSF47240">
    <property type="entry name" value="Ferritin-like"/>
    <property type="match status" value="1"/>
</dbReference>
<evidence type="ECO:0000256" key="4">
    <source>
        <dbReference type="ARBA" id="ARBA00023002"/>
    </source>
</evidence>
<feature type="binding site" evidence="6">
    <location>
        <position position="51"/>
    </location>
    <ligand>
        <name>Fe cation</name>
        <dbReference type="ChEBI" id="CHEBI:24875"/>
        <label>1</label>
    </ligand>
</feature>
<comment type="similarity">
    <text evidence="1 7">Belongs to the ferritin family. Prokaryotic subfamily.</text>
</comment>
<dbReference type="InterPro" id="IPR009078">
    <property type="entry name" value="Ferritin-like_SF"/>
</dbReference>
<dbReference type="GO" id="GO:0005829">
    <property type="term" value="C:cytosol"/>
    <property type="evidence" value="ECO:0007669"/>
    <property type="project" value="TreeGrafter"/>
</dbReference>
<dbReference type="InterPro" id="IPR041719">
    <property type="entry name" value="Ferritin_prok"/>
</dbReference>
<organism evidence="9 10">
    <name type="scientific">Terrimicrobium sacchariphilum</name>
    <dbReference type="NCBI Taxonomy" id="690879"/>
    <lineage>
        <taxon>Bacteria</taxon>
        <taxon>Pseudomonadati</taxon>
        <taxon>Verrucomicrobiota</taxon>
        <taxon>Terrimicrobiia</taxon>
        <taxon>Terrimicrobiales</taxon>
        <taxon>Terrimicrobiaceae</taxon>
        <taxon>Terrimicrobium</taxon>
    </lineage>
</organism>
<dbReference type="GO" id="GO:0004322">
    <property type="term" value="F:ferroxidase activity"/>
    <property type="evidence" value="ECO:0007669"/>
    <property type="project" value="TreeGrafter"/>
</dbReference>
<dbReference type="STRING" id="690879.TSACC_3234"/>
<feature type="binding site" evidence="6">
    <location>
        <position position="95"/>
    </location>
    <ligand>
        <name>Fe cation</name>
        <dbReference type="ChEBI" id="CHEBI:24875"/>
        <label>1</label>
    </ligand>
</feature>
<dbReference type="InterPro" id="IPR009040">
    <property type="entry name" value="Ferritin-like_diiron"/>
</dbReference>
<dbReference type="CDD" id="cd01055">
    <property type="entry name" value="Nonheme_Ferritin"/>
    <property type="match status" value="1"/>
</dbReference>
<dbReference type="InterPro" id="IPR008331">
    <property type="entry name" value="Ferritin_DPS_dom"/>
</dbReference>
<dbReference type="AlphaFoldDB" id="A0A146GCX0"/>
<dbReference type="PANTHER" id="PTHR11431:SF127">
    <property type="entry name" value="BACTERIAL NON-HEME FERRITIN"/>
    <property type="match status" value="1"/>
</dbReference>
<keyword evidence="3 6" id="KW-0479">Metal-binding</keyword>
<evidence type="ECO:0000313" key="10">
    <source>
        <dbReference type="Proteomes" id="UP000076023"/>
    </source>
</evidence>
<sequence length="170" mass="19234">MISSQTLVDLLNEQIRNELYSHAIYLAMSGWYETTPFKGFAAKYHAAALEEHGHAMRFYTYLADRDARIKVLAVPEPPFEYESVVSAAKAALEQERLVSSQIRKIYSQAQKDEDFETLSFLKWFLDEQVEEEKTAQDFLGYVELAAGHPVALLELDEKAIPAVAASPDTK</sequence>
<evidence type="ECO:0000256" key="7">
    <source>
        <dbReference type="RuleBase" id="RU361145"/>
    </source>
</evidence>
<dbReference type="Gene3D" id="1.20.1260.10">
    <property type="match status" value="1"/>
</dbReference>
<evidence type="ECO:0000256" key="2">
    <source>
        <dbReference type="ARBA" id="ARBA00022434"/>
    </source>
</evidence>
<keyword evidence="5 6" id="KW-0408">Iron</keyword>
<dbReference type="GO" id="GO:0006879">
    <property type="term" value="P:intracellular iron ion homeostasis"/>
    <property type="evidence" value="ECO:0007669"/>
    <property type="project" value="UniProtKB-KW"/>
</dbReference>
<dbReference type="Pfam" id="PF00210">
    <property type="entry name" value="Ferritin"/>
    <property type="match status" value="1"/>
</dbReference>
<evidence type="ECO:0000256" key="3">
    <source>
        <dbReference type="ARBA" id="ARBA00022723"/>
    </source>
</evidence>
<feature type="binding site" evidence="6">
    <location>
        <position position="128"/>
    </location>
    <ligand>
        <name>Fe cation</name>
        <dbReference type="ChEBI" id="CHEBI:24875"/>
        <label>1</label>
    </ligand>
</feature>
<dbReference type="EMBL" id="BDCO01000003">
    <property type="protein sequence ID" value="GAT35170.1"/>
    <property type="molecule type" value="Genomic_DNA"/>
</dbReference>
<dbReference type="OrthoDB" id="9801481at2"/>
<protein>
    <recommendedName>
        <fullName evidence="7">Ferritin</fullName>
        <ecNumber evidence="7">1.16.3.2</ecNumber>
    </recommendedName>
</protein>
<comment type="subcellular location">
    <subcellularLocation>
        <location evidence="7">Cytoplasm</location>
    </subcellularLocation>
</comment>
<dbReference type="GO" id="GO:0008198">
    <property type="term" value="F:ferrous iron binding"/>
    <property type="evidence" value="ECO:0007669"/>
    <property type="project" value="TreeGrafter"/>
</dbReference>
<keyword evidence="7" id="KW-0963">Cytoplasm</keyword>
<dbReference type="RefSeq" id="WP_084400666.1">
    <property type="nucleotide sequence ID" value="NZ_BDCO01000003.1"/>
</dbReference>
<evidence type="ECO:0000256" key="5">
    <source>
        <dbReference type="ARBA" id="ARBA00023004"/>
    </source>
</evidence>
<keyword evidence="10" id="KW-1185">Reference proteome</keyword>
<evidence type="ECO:0000256" key="1">
    <source>
        <dbReference type="ARBA" id="ARBA00006950"/>
    </source>
</evidence>
<feature type="binding site" evidence="6">
    <location>
        <position position="18"/>
    </location>
    <ligand>
        <name>Fe cation</name>
        <dbReference type="ChEBI" id="CHEBI:24875"/>
        <label>1</label>
    </ligand>
</feature>
<name>A0A146GCX0_TERSA</name>
<dbReference type="PROSITE" id="PS50905">
    <property type="entry name" value="FERRITIN_LIKE"/>
    <property type="match status" value="1"/>
</dbReference>
<reference evidence="10" key="1">
    <citation type="journal article" date="2017" name="Genome Announc.">
        <title>Draft Genome Sequence of Terrimicrobium sacchariphilum NM-5T, a Facultative Anaerobic Soil Bacterium of the Class Spartobacteria.</title>
        <authorList>
            <person name="Qiu Y.L."/>
            <person name="Tourlousse D.M."/>
            <person name="Matsuura N."/>
            <person name="Ohashi A."/>
            <person name="Sekiguchi Y."/>
        </authorList>
    </citation>
    <scope>NUCLEOTIDE SEQUENCE [LARGE SCALE GENOMIC DNA]</scope>
    <source>
        <strain evidence="10">NM-5</strain>
    </source>
</reference>
<dbReference type="FunCoup" id="A0A146GCX0">
    <property type="interactions" value="221"/>
</dbReference>
<dbReference type="Proteomes" id="UP000076023">
    <property type="component" value="Unassembled WGS sequence"/>
</dbReference>
<gene>
    <name evidence="9" type="ORF">TSACC_3234</name>
</gene>
<evidence type="ECO:0000259" key="8">
    <source>
        <dbReference type="PROSITE" id="PS50905"/>
    </source>
</evidence>
<dbReference type="EC" id="1.16.3.2" evidence="7"/>